<proteinExistence type="predicted"/>
<evidence type="ECO:0000313" key="1">
    <source>
        <dbReference type="EMBL" id="KAF2631149.1"/>
    </source>
</evidence>
<protein>
    <submittedName>
        <fullName evidence="1">Uncharacterized protein</fullName>
    </submittedName>
</protein>
<organism evidence="1 2">
    <name type="scientific">Macroventuria anomochaeta</name>
    <dbReference type="NCBI Taxonomy" id="301207"/>
    <lineage>
        <taxon>Eukaryota</taxon>
        <taxon>Fungi</taxon>
        <taxon>Dikarya</taxon>
        <taxon>Ascomycota</taxon>
        <taxon>Pezizomycotina</taxon>
        <taxon>Dothideomycetes</taxon>
        <taxon>Pleosporomycetidae</taxon>
        <taxon>Pleosporales</taxon>
        <taxon>Pleosporineae</taxon>
        <taxon>Didymellaceae</taxon>
        <taxon>Macroventuria</taxon>
    </lineage>
</organism>
<comment type="caution">
    <text evidence="1">The sequence shown here is derived from an EMBL/GenBank/DDBJ whole genome shotgun (WGS) entry which is preliminary data.</text>
</comment>
<keyword evidence="2" id="KW-1185">Reference proteome</keyword>
<dbReference type="EMBL" id="MU006705">
    <property type="protein sequence ID" value="KAF2631149.1"/>
    <property type="molecule type" value="Genomic_DNA"/>
</dbReference>
<gene>
    <name evidence="1" type="ORF">BU25DRAFT_418775</name>
</gene>
<dbReference type="Proteomes" id="UP000799754">
    <property type="component" value="Unassembled WGS sequence"/>
</dbReference>
<sequence length="915" mass="102222">MSFEAGSLEDVEAWANHEFPAYFAEVIRTGTSTPFNMLDFDGEYVDAKVVLQPMLVSVLEVGTTTSDQTVYARVCGNNDVELFSGHEIESLTDARKLLRYMKPIVDLADINLNAPFSYPVKIGHPAGVDRLETLIRYLYLKNGEDTAVQPKLGFFKMHFRAACHDVARGTGAVVEAGDMDDSDTLFGDSPPDLIADTDIAGLRDNPAATSIFNQHVHAMDESYHDFKTSMLRQFGAMQTVDRNHMAQLQAQVQDLEHRLAVAEEGQMKLGKELEGEKTKAKTASDEAARWKAQYEGLRGTLQANMPRSQPQQHMSLGSVTAWASAHFRDDYLKIPKRKDYTTYLICLPKQHSNKSSLTAIIVGTAFEEIRPYFGATVDVLAWVKDDRVEVGYITQLGNKTNVVVYEDIISSRISFQEPFCWILDAADETAIRRFEALVHHAAMLMGSKKAINSNYYDEFRDHFPGACRDIAEVAEKRIDKWRRITAPLESNEHAASTSLLNGAANDTTMGVGERHQPSPSSSQPVTIDLTDASSTTNVVAPSLEQSKISPSTAATTQGNEISKARATLTTKMNITMRLHAREKEQLQKKIRDLKKALAESIERVANAEEEAKKAQDKTKEAQEKAERARLRMSKAQVQVEKAEAETARVREEAKKEIEKAQSEAATLRTQHSATAKVHVQDELKLRIEIQHTSTTITSGTMKATQDTAKTHEELNKEQQEIARLRGHQTNAKSQANTAEAFNLAHEIRPREKQQLQTLIWDMEKQSARETCLISRLREDLTKAQKDNKAAREQARGWEAKFTSTFAARVEAQNQAVFWHGQYDTMVGKLETMRQVAEAWEARYHMVKALMKEMPALQLQGGEQLGGQMEGLIGAQDDTQDGGQGANQVEYQATQIEEHGGQEGWMEQLMSAAQVD</sequence>
<evidence type="ECO:0000313" key="2">
    <source>
        <dbReference type="Proteomes" id="UP000799754"/>
    </source>
</evidence>
<name>A0ACB6SD18_9PLEO</name>
<reference evidence="1" key="1">
    <citation type="journal article" date="2020" name="Stud. Mycol.">
        <title>101 Dothideomycetes genomes: a test case for predicting lifestyles and emergence of pathogens.</title>
        <authorList>
            <person name="Haridas S."/>
            <person name="Albert R."/>
            <person name="Binder M."/>
            <person name="Bloem J."/>
            <person name="Labutti K."/>
            <person name="Salamov A."/>
            <person name="Andreopoulos B."/>
            <person name="Baker S."/>
            <person name="Barry K."/>
            <person name="Bills G."/>
            <person name="Bluhm B."/>
            <person name="Cannon C."/>
            <person name="Castanera R."/>
            <person name="Culley D."/>
            <person name="Daum C."/>
            <person name="Ezra D."/>
            <person name="Gonzalez J."/>
            <person name="Henrissat B."/>
            <person name="Kuo A."/>
            <person name="Liang C."/>
            <person name="Lipzen A."/>
            <person name="Lutzoni F."/>
            <person name="Magnuson J."/>
            <person name="Mondo S."/>
            <person name="Nolan M."/>
            <person name="Ohm R."/>
            <person name="Pangilinan J."/>
            <person name="Park H.-J."/>
            <person name="Ramirez L."/>
            <person name="Alfaro M."/>
            <person name="Sun H."/>
            <person name="Tritt A."/>
            <person name="Yoshinaga Y."/>
            <person name="Zwiers L.-H."/>
            <person name="Turgeon B."/>
            <person name="Goodwin S."/>
            <person name="Spatafora J."/>
            <person name="Crous P."/>
            <person name="Grigoriev I."/>
        </authorList>
    </citation>
    <scope>NUCLEOTIDE SEQUENCE</scope>
    <source>
        <strain evidence="1">CBS 525.71</strain>
    </source>
</reference>
<accession>A0ACB6SD18</accession>